<dbReference type="KEGG" id="clt:CM240_0215"/>
<keyword evidence="2" id="KW-1185">Reference proteome</keyword>
<dbReference type="PATRIC" id="fig|1216932.3.peg.195"/>
<dbReference type="InterPro" id="IPR021321">
    <property type="entry name" value="DUF2922"/>
</dbReference>
<dbReference type="OrthoDB" id="9795264at2"/>
<dbReference type="STRING" id="1216932.CM240_0215"/>
<dbReference type="Proteomes" id="UP000019426">
    <property type="component" value="Chromosome M2/40_rep1"/>
</dbReference>
<proteinExistence type="predicted"/>
<sequence length="70" mass="7760">MKSLVMKFITETGSKVSINVPKVKENLDETKVKEVMNLIKEKAVFTFKGGDIIALDSAQITETNTTEITL</sequence>
<evidence type="ECO:0008006" key="3">
    <source>
        <dbReference type="Google" id="ProtNLM"/>
    </source>
</evidence>
<reference evidence="1 2" key="1">
    <citation type="submission" date="2013-11" db="EMBL/GenBank/DDBJ databases">
        <title>Complete genome sequence of Clostridum sp. M2/40.</title>
        <authorList>
            <person name="Wibberg D."/>
            <person name="Puehler A."/>
            <person name="Schlueter A."/>
        </authorList>
    </citation>
    <scope>NUCLEOTIDE SEQUENCE [LARGE SCALE GENOMIC DNA]</scope>
    <source>
        <strain evidence="2">M2/40</strain>
    </source>
</reference>
<evidence type="ECO:0000313" key="2">
    <source>
        <dbReference type="Proteomes" id="UP000019426"/>
    </source>
</evidence>
<dbReference type="EMBL" id="HG917868">
    <property type="protein sequence ID" value="CDM67385.1"/>
    <property type="molecule type" value="Genomic_DNA"/>
</dbReference>
<dbReference type="HOGENOM" id="CLU_181401_1_0_9"/>
<name>W6SCS5_9CLOT</name>
<dbReference type="AlphaFoldDB" id="W6SCS5"/>
<evidence type="ECO:0000313" key="1">
    <source>
        <dbReference type="EMBL" id="CDM67385.1"/>
    </source>
</evidence>
<gene>
    <name evidence="1" type="ORF">CM240_0215</name>
</gene>
<dbReference type="Pfam" id="PF11148">
    <property type="entry name" value="DUF2922"/>
    <property type="match status" value="1"/>
</dbReference>
<organism evidence="1 2">
    <name type="scientific">Clostridium bornimense</name>
    <dbReference type="NCBI Taxonomy" id="1216932"/>
    <lineage>
        <taxon>Bacteria</taxon>
        <taxon>Bacillati</taxon>
        <taxon>Bacillota</taxon>
        <taxon>Clostridia</taxon>
        <taxon>Eubacteriales</taxon>
        <taxon>Clostridiaceae</taxon>
        <taxon>Clostridium</taxon>
    </lineage>
</organism>
<accession>W6SCS5</accession>
<protein>
    <recommendedName>
        <fullName evidence="3">DUF2922 domain-containing protein</fullName>
    </recommendedName>
</protein>
<dbReference type="RefSeq" id="WP_044035849.1">
    <property type="nucleotide sequence ID" value="NZ_HG917868.1"/>
</dbReference>